<gene>
    <name evidence="2" type="ORF">B2J93_2009</name>
</gene>
<proteinExistence type="predicted"/>
<accession>A0A218ZJ32</accession>
<feature type="region of interest" description="Disordered" evidence="1">
    <location>
        <begin position="1"/>
        <end position="74"/>
    </location>
</feature>
<sequence length="192" mass="20833">MKQHGRAHRSDYHPTRAPDAPDHSLRPLLDAQVGPALNSGEDGAVPRFVPGRRTRERVSTADLPDHGGQALQHGDAAFEPRGERWLRSQEGAVVAKGARTGPFDSQQSRLSGRQSCTSGRPGQVTAEAAMGEMEREATDTRSADRCPGQPGLLSWSPDAPNQQTARRDYAAAARPRPQQRGCTQGLSRSRIR</sequence>
<evidence type="ECO:0000313" key="3">
    <source>
        <dbReference type="Proteomes" id="UP000242519"/>
    </source>
</evidence>
<dbReference type="InParanoid" id="A0A218ZJ32"/>
<evidence type="ECO:0000256" key="1">
    <source>
        <dbReference type="SAM" id="MobiDB-lite"/>
    </source>
</evidence>
<dbReference type="EMBL" id="MZNU01000019">
    <property type="protein sequence ID" value="OWP07236.1"/>
    <property type="molecule type" value="Genomic_DNA"/>
</dbReference>
<feature type="compositionally biased region" description="Basic and acidic residues" evidence="1">
    <location>
        <begin position="8"/>
        <end position="25"/>
    </location>
</feature>
<feature type="compositionally biased region" description="Basic and acidic residues" evidence="1">
    <location>
        <begin position="132"/>
        <end position="144"/>
    </location>
</feature>
<keyword evidence="3" id="KW-1185">Reference proteome</keyword>
<dbReference type="AlphaFoldDB" id="A0A218ZJ32"/>
<feature type="compositionally biased region" description="Polar residues" evidence="1">
    <location>
        <begin position="181"/>
        <end position="192"/>
    </location>
</feature>
<feature type="region of interest" description="Disordered" evidence="1">
    <location>
        <begin position="96"/>
        <end position="192"/>
    </location>
</feature>
<name>A0A218ZJ32_9HELO</name>
<feature type="compositionally biased region" description="Polar residues" evidence="1">
    <location>
        <begin position="103"/>
        <end position="120"/>
    </location>
</feature>
<comment type="caution">
    <text evidence="2">The sequence shown here is derived from an EMBL/GenBank/DDBJ whole genome shotgun (WGS) entry which is preliminary data.</text>
</comment>
<dbReference type="Proteomes" id="UP000242519">
    <property type="component" value="Unassembled WGS sequence"/>
</dbReference>
<reference evidence="2 3" key="1">
    <citation type="submission" date="2017-04" db="EMBL/GenBank/DDBJ databases">
        <title>Draft genome sequence of Marssonina coronaria NL1: causal agent of apple blotch.</title>
        <authorList>
            <person name="Cheng Q."/>
        </authorList>
    </citation>
    <scope>NUCLEOTIDE SEQUENCE [LARGE SCALE GENOMIC DNA]</scope>
    <source>
        <strain evidence="2 3">NL1</strain>
    </source>
</reference>
<feature type="compositionally biased region" description="Low complexity" evidence="1">
    <location>
        <begin position="170"/>
        <end position="180"/>
    </location>
</feature>
<organism evidence="2 3">
    <name type="scientific">Diplocarpon coronariae</name>
    <dbReference type="NCBI Taxonomy" id="2795749"/>
    <lineage>
        <taxon>Eukaryota</taxon>
        <taxon>Fungi</taxon>
        <taxon>Dikarya</taxon>
        <taxon>Ascomycota</taxon>
        <taxon>Pezizomycotina</taxon>
        <taxon>Leotiomycetes</taxon>
        <taxon>Helotiales</taxon>
        <taxon>Drepanopezizaceae</taxon>
        <taxon>Diplocarpon</taxon>
    </lineage>
</organism>
<feature type="compositionally biased region" description="Basic and acidic residues" evidence="1">
    <location>
        <begin position="56"/>
        <end position="65"/>
    </location>
</feature>
<evidence type="ECO:0000313" key="2">
    <source>
        <dbReference type="EMBL" id="OWP07236.1"/>
    </source>
</evidence>
<protein>
    <submittedName>
        <fullName evidence="2">Uncharacterized protein</fullName>
    </submittedName>
</protein>